<dbReference type="Gene3D" id="3.40.640.10">
    <property type="entry name" value="Type I PLP-dependent aspartate aminotransferase-like (Major domain)"/>
    <property type="match status" value="1"/>
</dbReference>
<dbReference type="SUPFAM" id="SSF53383">
    <property type="entry name" value="PLP-dependent transferases"/>
    <property type="match status" value="1"/>
</dbReference>
<gene>
    <name evidence="12" type="ORF">GCM10022276_04330</name>
</gene>
<dbReference type="InterPro" id="IPR015422">
    <property type="entry name" value="PyrdxlP-dep_Trfase_small"/>
</dbReference>
<keyword evidence="9" id="KW-0411">Iron-sulfur</keyword>
<keyword evidence="6" id="KW-0479">Metal-binding</keyword>
<dbReference type="Gene3D" id="3.90.1150.10">
    <property type="entry name" value="Aspartate Aminotransferase, domain 1"/>
    <property type="match status" value="1"/>
</dbReference>
<evidence type="ECO:0000256" key="4">
    <source>
        <dbReference type="ARBA" id="ARBA00013558"/>
    </source>
</evidence>
<dbReference type="PANTHER" id="PTHR11601">
    <property type="entry name" value="CYSTEINE DESULFURYLASE FAMILY MEMBER"/>
    <property type="match status" value="1"/>
</dbReference>
<comment type="caution">
    <text evidence="12">The sequence shown here is derived from an EMBL/GenBank/DDBJ whole genome shotgun (WGS) entry which is preliminary data.</text>
</comment>
<feature type="domain" description="Aminotransferase class V" evidence="11">
    <location>
        <begin position="31"/>
        <end position="365"/>
    </location>
</feature>
<dbReference type="Proteomes" id="UP001500827">
    <property type="component" value="Unassembled WGS sequence"/>
</dbReference>
<comment type="similarity">
    <text evidence="3">Belongs to the class-V pyridoxal-phosphate-dependent aminotransferase family. NifS/IscS subfamily.</text>
</comment>
<keyword evidence="5" id="KW-0808">Transferase</keyword>
<comment type="cofactor">
    <cofactor evidence="1">
        <name>pyridoxal 5'-phosphate</name>
        <dbReference type="ChEBI" id="CHEBI:597326"/>
    </cofactor>
</comment>
<dbReference type="PIRSF" id="PIRSF005572">
    <property type="entry name" value="NifS"/>
    <property type="match status" value="1"/>
</dbReference>
<protein>
    <recommendedName>
        <fullName evidence="4">Cysteine desulfurase</fullName>
    </recommendedName>
</protein>
<dbReference type="Pfam" id="PF00266">
    <property type="entry name" value="Aminotran_5"/>
    <property type="match status" value="1"/>
</dbReference>
<evidence type="ECO:0000256" key="3">
    <source>
        <dbReference type="ARBA" id="ARBA00006490"/>
    </source>
</evidence>
<keyword evidence="8" id="KW-0408">Iron</keyword>
<keyword evidence="7" id="KW-0663">Pyridoxal phosphate</keyword>
<keyword evidence="13" id="KW-1185">Reference proteome</keyword>
<comment type="catalytic activity">
    <reaction evidence="10">
        <text>(sulfur carrier)-H + L-cysteine = (sulfur carrier)-SH + L-alanine</text>
        <dbReference type="Rhea" id="RHEA:43892"/>
        <dbReference type="Rhea" id="RHEA-COMP:14737"/>
        <dbReference type="Rhea" id="RHEA-COMP:14739"/>
        <dbReference type="ChEBI" id="CHEBI:29917"/>
        <dbReference type="ChEBI" id="CHEBI:35235"/>
        <dbReference type="ChEBI" id="CHEBI:57972"/>
        <dbReference type="ChEBI" id="CHEBI:64428"/>
        <dbReference type="EC" id="2.8.1.7"/>
    </reaction>
</comment>
<evidence type="ECO:0000256" key="2">
    <source>
        <dbReference type="ARBA" id="ARBA00003120"/>
    </source>
</evidence>
<evidence type="ECO:0000256" key="5">
    <source>
        <dbReference type="ARBA" id="ARBA00022679"/>
    </source>
</evidence>
<evidence type="ECO:0000256" key="6">
    <source>
        <dbReference type="ARBA" id="ARBA00022723"/>
    </source>
</evidence>
<dbReference type="InterPro" id="IPR015424">
    <property type="entry name" value="PyrdxlP-dep_Trfase"/>
</dbReference>
<evidence type="ECO:0000256" key="7">
    <source>
        <dbReference type="ARBA" id="ARBA00022898"/>
    </source>
</evidence>
<evidence type="ECO:0000313" key="13">
    <source>
        <dbReference type="Proteomes" id="UP001500827"/>
    </source>
</evidence>
<name>A0ABP7KVW9_9SPHN</name>
<evidence type="ECO:0000256" key="1">
    <source>
        <dbReference type="ARBA" id="ARBA00001933"/>
    </source>
</evidence>
<reference evidence="13" key="1">
    <citation type="journal article" date="2019" name="Int. J. Syst. Evol. Microbiol.">
        <title>The Global Catalogue of Microorganisms (GCM) 10K type strain sequencing project: providing services to taxonomists for standard genome sequencing and annotation.</title>
        <authorList>
            <consortium name="The Broad Institute Genomics Platform"/>
            <consortium name="The Broad Institute Genome Sequencing Center for Infectious Disease"/>
            <person name="Wu L."/>
            <person name="Ma J."/>
        </authorList>
    </citation>
    <scope>NUCLEOTIDE SEQUENCE [LARGE SCALE GENOMIC DNA]</scope>
    <source>
        <strain evidence="13">JCM 17543</strain>
    </source>
</reference>
<dbReference type="InterPro" id="IPR015421">
    <property type="entry name" value="PyrdxlP-dep_Trfase_major"/>
</dbReference>
<dbReference type="InterPro" id="IPR000192">
    <property type="entry name" value="Aminotrans_V_dom"/>
</dbReference>
<dbReference type="InterPro" id="IPR016454">
    <property type="entry name" value="Cysteine_dSase"/>
</dbReference>
<accession>A0ABP7KVW9</accession>
<evidence type="ECO:0000259" key="11">
    <source>
        <dbReference type="Pfam" id="PF00266"/>
    </source>
</evidence>
<evidence type="ECO:0000313" key="12">
    <source>
        <dbReference type="EMBL" id="GAA3888368.1"/>
    </source>
</evidence>
<dbReference type="Gene3D" id="1.10.260.50">
    <property type="match status" value="1"/>
</dbReference>
<organism evidence="12 13">
    <name type="scientific">Sphingomonas limnosediminicola</name>
    <dbReference type="NCBI Taxonomy" id="940133"/>
    <lineage>
        <taxon>Bacteria</taxon>
        <taxon>Pseudomonadati</taxon>
        <taxon>Pseudomonadota</taxon>
        <taxon>Alphaproteobacteria</taxon>
        <taxon>Sphingomonadales</taxon>
        <taxon>Sphingomonadaceae</taxon>
        <taxon>Sphingomonas</taxon>
    </lineage>
</organism>
<evidence type="ECO:0000256" key="9">
    <source>
        <dbReference type="ARBA" id="ARBA00023014"/>
    </source>
</evidence>
<proteinExistence type="inferred from homology"/>
<evidence type="ECO:0000256" key="10">
    <source>
        <dbReference type="ARBA" id="ARBA00050776"/>
    </source>
</evidence>
<dbReference type="EMBL" id="BAABBM010000001">
    <property type="protein sequence ID" value="GAA3888368.1"/>
    <property type="molecule type" value="Genomic_DNA"/>
</dbReference>
<comment type="function">
    <text evidence="2">Catalyzes the removal of elemental sulfur atoms from cysteine to produce alanine. Seems to participate in the biosynthesis of the nitrogenase metalloclusters by providing the inorganic sulfur required for the Fe-S core formation.</text>
</comment>
<dbReference type="PANTHER" id="PTHR11601:SF34">
    <property type="entry name" value="CYSTEINE DESULFURASE"/>
    <property type="match status" value="1"/>
</dbReference>
<sequence>MRGGVASYIGAGVHVAIGRNLGLLSGSERLYLDHAATTPVLPEARAAIARALESWANPSSPHAEGRAARFLLEEARSTIARMLEWRHDVILTSGASESVEIAAKRALVEGRVHGATEHAIVPHAMGPNSRVIAVTPDGLIDEASLDAVLAEGPALVAIQHVNNETGVIQPLDRLAEKIRSAGSLLLADCAQSAGKLPLPDADFIAACAHKLGGPPGVGVLLVRDLATLEAVGGQEKGYRRGTQDMPAALGFAAALAAKPYDMERLLALRSRLDAAIQAGGGCVIAKDAPRIPTIGSIAMPGGKSESLLVQLDLAGIAVSAGSACSSGKMQSSKVLAAMHVPEDMAASFIRVSFGPNTSEADIDRFVTEWQRIGNRSKAEAA</sequence>
<evidence type="ECO:0000256" key="8">
    <source>
        <dbReference type="ARBA" id="ARBA00023004"/>
    </source>
</evidence>